<feature type="compositionally biased region" description="Basic and acidic residues" evidence="1">
    <location>
        <begin position="992"/>
        <end position="1009"/>
    </location>
</feature>
<feature type="compositionally biased region" description="Acidic residues" evidence="1">
    <location>
        <begin position="963"/>
        <end position="983"/>
    </location>
</feature>
<dbReference type="InterPro" id="IPR003812">
    <property type="entry name" value="Fido"/>
</dbReference>
<dbReference type="Gene3D" id="1.10.3290.10">
    <property type="entry name" value="Fido-like domain"/>
    <property type="match status" value="1"/>
</dbReference>
<dbReference type="AlphaFoldDB" id="A0A5E4SPB5"/>
<sequence length="1067" mass="118861">MPAPQGRRDAHDAKASPLADNRPQTESLAQLRKAIDASPRAQAAAQRQTSIGQPMASTASLTSLAHPVAPSVDASTPNPPSNLASPARTRFPKTQPVQRVINFSPDVEKQYTKDSYLTKLRVVSRLSFDEIRRIWIAAENDDAHLVLSDNIELAWEQLKAFNDARDEDDEPEDPLNYPEDEVEALNAASVIPKTNRSGKGLHETRIKAHLKTIFPSAREESSEAQHPWDASNEVSVAGRLETVDYTTWDNLKKSERTLLQKNAENLPKLRRLLKQLVSENSNRKNDFLIALYSHLASLTGDGRAVGQQAGLKDNGQYLQTIVDVRRGRSNRVDAYRSRTATNGTDTDWSKEPSLAEDAPFLRQRQDQIKRRLENRKHELDVLRKWASPSTSVQSHNVGMDEDVVDKSTTDKKDNANPGTNIGLLDATLAEITPIEGTVYGAYPFNASLTAGELFSQGTPLSASESAGGTVVFSKGEDQGAMDRYKIYAKGFNGIPISPIVPSIGQGQREVVFRPRATFKILSIRSGKFGANVTREVTMEEQGESASHVAAVKKSQKALLNRDDQWLTRLPGDGIDQRTQRWFISNSTGGSVEGQDDASFAFPYGRKTAEAWHEVITDDGIDIWTVEGFRTIAAKLTGSTSKSVKIIKKTEAPSQWANPVTLSADKQEILKNHGMTVSAPDNGGRHTVGYKKEDKLAALKVVLQYGKQGAVAIGSGAGTRAAKEKEAASLAADIQQRLSVLHPVHDGNGRISRAYAYLILRRLGFGNAPLRLFDQDADQTTSPAEWQKSFANYEAGDEPHTDPKQQVRGFTKRLTQPANVESFVSALAGGSMQERFDEVRAEEEQIRSEDVVDEMHDWLAEEMFAFAAHRPNWLSKELRQSLDDFRLTYTAPAKGEDDPEQRTANFRDALQLKRQLSLELSEKLRATLVPDSPKKKSLNSKRAYEMPVKLSRAKAKNSMRYSDDLDADDEDEEARLDDDDEEEEARLKKKVKGPSDGRDIRRDWKTESPKKQTKNKSRRTPKYDDSDDDFIPEMSESDEDFEPKPAPRKNPERKAARKTLDDGKKRKR</sequence>
<organism evidence="3 4">
    <name type="scientific">Pandoraea iniqua</name>
    <dbReference type="NCBI Taxonomy" id="2508288"/>
    <lineage>
        <taxon>Bacteria</taxon>
        <taxon>Pseudomonadati</taxon>
        <taxon>Pseudomonadota</taxon>
        <taxon>Betaproteobacteria</taxon>
        <taxon>Burkholderiales</taxon>
        <taxon>Burkholderiaceae</taxon>
        <taxon>Pandoraea</taxon>
    </lineage>
</organism>
<evidence type="ECO:0000313" key="3">
    <source>
        <dbReference type="EMBL" id="VVD76238.1"/>
    </source>
</evidence>
<feature type="region of interest" description="Disordered" evidence="1">
    <location>
        <begin position="1"/>
        <end position="97"/>
    </location>
</feature>
<feature type="compositionally biased region" description="Basic residues" evidence="1">
    <location>
        <begin position="1010"/>
        <end position="1019"/>
    </location>
</feature>
<feature type="compositionally biased region" description="Polar residues" evidence="1">
    <location>
        <begin position="49"/>
        <end position="63"/>
    </location>
</feature>
<evidence type="ECO:0000256" key="1">
    <source>
        <dbReference type="SAM" id="MobiDB-lite"/>
    </source>
</evidence>
<feature type="compositionally biased region" description="Polar residues" evidence="1">
    <location>
        <begin position="73"/>
        <end position="84"/>
    </location>
</feature>
<dbReference type="SUPFAM" id="SSF140931">
    <property type="entry name" value="Fic-like"/>
    <property type="match status" value="1"/>
</dbReference>
<dbReference type="PROSITE" id="PS51459">
    <property type="entry name" value="FIDO"/>
    <property type="match status" value="1"/>
</dbReference>
<keyword evidence="4" id="KW-1185">Reference proteome</keyword>
<dbReference type="Proteomes" id="UP000333828">
    <property type="component" value="Unassembled WGS sequence"/>
</dbReference>
<evidence type="ECO:0000259" key="2">
    <source>
        <dbReference type="PROSITE" id="PS51459"/>
    </source>
</evidence>
<dbReference type="Gene3D" id="3.90.176.10">
    <property type="entry name" value="Toxin ADP-ribosyltransferase, Chain A, domain 1"/>
    <property type="match status" value="1"/>
</dbReference>
<feature type="compositionally biased region" description="Basic and acidic residues" evidence="1">
    <location>
        <begin position="1041"/>
        <end position="1067"/>
    </location>
</feature>
<protein>
    <recommendedName>
        <fullName evidence="2">Fido domain-containing protein</fullName>
    </recommendedName>
</protein>
<name>A0A5E4SPB5_9BURK</name>
<feature type="compositionally biased region" description="Basic and acidic residues" evidence="1">
    <location>
        <begin position="1"/>
        <end position="14"/>
    </location>
</feature>
<evidence type="ECO:0000313" key="4">
    <source>
        <dbReference type="Proteomes" id="UP000333828"/>
    </source>
</evidence>
<dbReference type="EMBL" id="CABPSI010000001">
    <property type="protein sequence ID" value="VVD76238.1"/>
    <property type="molecule type" value="Genomic_DNA"/>
</dbReference>
<proteinExistence type="predicted"/>
<accession>A0A5E4SPB5</accession>
<dbReference type="InterPro" id="IPR036597">
    <property type="entry name" value="Fido-like_dom_sf"/>
</dbReference>
<feature type="domain" description="Fido" evidence="2">
    <location>
        <begin position="663"/>
        <end position="812"/>
    </location>
</feature>
<gene>
    <name evidence="3" type="ORF">PIN31115_00876</name>
</gene>
<feature type="region of interest" description="Disordered" evidence="1">
    <location>
        <begin position="929"/>
        <end position="1067"/>
    </location>
</feature>
<feature type="compositionally biased region" description="Acidic residues" evidence="1">
    <location>
        <begin position="1024"/>
        <end position="1040"/>
    </location>
</feature>
<reference evidence="3 4" key="1">
    <citation type="submission" date="2019-08" db="EMBL/GenBank/DDBJ databases">
        <authorList>
            <person name="Peeters C."/>
        </authorList>
    </citation>
    <scope>NUCLEOTIDE SEQUENCE [LARGE SCALE GENOMIC DNA]</scope>
    <source>
        <strain evidence="3 4">LMG 31115</strain>
    </source>
</reference>